<feature type="compositionally biased region" description="Basic residues" evidence="1">
    <location>
        <begin position="114"/>
        <end position="123"/>
    </location>
</feature>
<feature type="region of interest" description="Disordered" evidence="1">
    <location>
        <begin position="32"/>
        <end position="51"/>
    </location>
</feature>
<sequence length="154" mass="17767">MSMLDLNVDIIHVDDYSTNNVQKGLQLQTFQHEISDSRTSNSSVSNPTDEYSSNNSFPFNFDLLKKENDVSETITRTLFPVSADGGGRLCDSNSINQRLNFDDQNGHRTLQQKQPRKSRRGPRSRSSQFRGVTFYRRTGRWESHIWDCGKQVYL</sequence>
<evidence type="ECO:0000313" key="2">
    <source>
        <dbReference type="EMBL" id="PNX87543.1"/>
    </source>
</evidence>
<comment type="caution">
    <text evidence="2">The sequence shown here is derived from an EMBL/GenBank/DDBJ whole genome shotgun (WGS) entry which is preliminary data.</text>
</comment>
<dbReference type="PANTHER" id="PTHR32467:SF213">
    <property type="entry name" value="OS03G0770700 PROTEIN"/>
    <property type="match status" value="1"/>
</dbReference>
<dbReference type="Proteomes" id="UP000236291">
    <property type="component" value="Unassembled WGS sequence"/>
</dbReference>
<accession>A0A2K3M9V1</accession>
<proteinExistence type="predicted"/>
<reference evidence="2 3" key="1">
    <citation type="journal article" date="2014" name="Am. J. Bot.">
        <title>Genome assembly and annotation for red clover (Trifolium pratense; Fabaceae).</title>
        <authorList>
            <person name="Istvanek J."/>
            <person name="Jaros M."/>
            <person name="Krenek A."/>
            <person name="Repkova J."/>
        </authorList>
    </citation>
    <scope>NUCLEOTIDE SEQUENCE [LARGE SCALE GENOMIC DNA]</scope>
    <source>
        <strain evidence="3">cv. Tatra</strain>
        <tissue evidence="2">Young leaves</tissue>
    </source>
</reference>
<evidence type="ECO:0000256" key="1">
    <source>
        <dbReference type="SAM" id="MobiDB-lite"/>
    </source>
</evidence>
<protein>
    <submittedName>
        <fullName evidence="2">Ethylene-responsive transcription factor rap2-7-like protein</fullName>
    </submittedName>
</protein>
<dbReference type="Gene3D" id="3.30.730.10">
    <property type="entry name" value="AP2/ERF domain"/>
    <property type="match status" value="1"/>
</dbReference>
<dbReference type="InterPro" id="IPR036955">
    <property type="entry name" value="AP2/ERF_dom_sf"/>
</dbReference>
<reference evidence="2 3" key="2">
    <citation type="journal article" date="2017" name="Front. Plant Sci.">
        <title>Gene Classification and Mining of Molecular Markers Useful in Red Clover (Trifolium pratense) Breeding.</title>
        <authorList>
            <person name="Istvanek J."/>
            <person name="Dluhosova J."/>
            <person name="Dluhos P."/>
            <person name="Patkova L."/>
            <person name="Nedelnik J."/>
            <person name="Repkova J."/>
        </authorList>
    </citation>
    <scope>NUCLEOTIDE SEQUENCE [LARGE SCALE GENOMIC DNA]</scope>
    <source>
        <strain evidence="3">cv. Tatra</strain>
        <tissue evidence="2">Young leaves</tissue>
    </source>
</reference>
<dbReference type="PANTHER" id="PTHR32467">
    <property type="entry name" value="AP2-LIKE ETHYLENE-RESPONSIVE TRANSCRIPTION FACTOR"/>
    <property type="match status" value="1"/>
</dbReference>
<organism evidence="2 3">
    <name type="scientific">Trifolium pratense</name>
    <name type="common">Red clover</name>
    <dbReference type="NCBI Taxonomy" id="57577"/>
    <lineage>
        <taxon>Eukaryota</taxon>
        <taxon>Viridiplantae</taxon>
        <taxon>Streptophyta</taxon>
        <taxon>Embryophyta</taxon>
        <taxon>Tracheophyta</taxon>
        <taxon>Spermatophyta</taxon>
        <taxon>Magnoliopsida</taxon>
        <taxon>eudicotyledons</taxon>
        <taxon>Gunneridae</taxon>
        <taxon>Pentapetalae</taxon>
        <taxon>rosids</taxon>
        <taxon>fabids</taxon>
        <taxon>Fabales</taxon>
        <taxon>Fabaceae</taxon>
        <taxon>Papilionoideae</taxon>
        <taxon>50 kb inversion clade</taxon>
        <taxon>NPAAA clade</taxon>
        <taxon>Hologalegina</taxon>
        <taxon>IRL clade</taxon>
        <taxon>Trifolieae</taxon>
        <taxon>Trifolium</taxon>
    </lineage>
</organism>
<gene>
    <name evidence="2" type="ORF">L195_g043634</name>
</gene>
<feature type="region of interest" description="Disordered" evidence="1">
    <location>
        <begin position="108"/>
        <end position="129"/>
    </location>
</feature>
<feature type="non-terminal residue" evidence="2">
    <location>
        <position position="154"/>
    </location>
</feature>
<dbReference type="GO" id="GO:0003700">
    <property type="term" value="F:DNA-binding transcription factor activity"/>
    <property type="evidence" value="ECO:0007669"/>
    <property type="project" value="InterPro"/>
</dbReference>
<dbReference type="AlphaFoldDB" id="A0A2K3M9V1"/>
<evidence type="ECO:0000313" key="3">
    <source>
        <dbReference type="Proteomes" id="UP000236291"/>
    </source>
</evidence>
<dbReference type="EMBL" id="ASHM01054121">
    <property type="protein sequence ID" value="PNX87543.1"/>
    <property type="molecule type" value="Genomic_DNA"/>
</dbReference>
<dbReference type="STRING" id="57577.A0A2K3M9V1"/>
<name>A0A2K3M9V1_TRIPR</name>